<dbReference type="KEGG" id="xpo:XPG1_0772"/>
<dbReference type="EMBL" id="FO704551">
    <property type="protein sequence ID" value="CDG20427.1"/>
    <property type="molecule type" value="Genomic_DNA"/>
</dbReference>
<keyword evidence="2" id="KW-1185">Reference proteome</keyword>
<proteinExistence type="predicted"/>
<dbReference type="HOGENOM" id="CLU_207303_0_2_6"/>
<sequence>MFPICMGINRVPMSEVPGVRRVPHMHGDKPTFFTSFIVDIPCSPYAWG</sequence>
<reference evidence="1 2" key="1">
    <citation type="submission" date="2013-07" db="EMBL/GenBank/DDBJ databases">
        <authorList>
            <person name="Genoscope - CEA"/>
        </authorList>
    </citation>
    <scope>NUCLEOTIDE SEQUENCE [LARGE SCALE GENOMIC DNA]</scope>
    <source>
        <strain evidence="1 2">G6</strain>
    </source>
</reference>
<dbReference type="Proteomes" id="UP000032735">
    <property type="component" value="Chromosome"/>
</dbReference>
<protein>
    <submittedName>
        <fullName evidence="1">Uncharacterized protein</fullName>
    </submittedName>
</protein>
<evidence type="ECO:0000313" key="2">
    <source>
        <dbReference type="Proteomes" id="UP000032735"/>
    </source>
</evidence>
<dbReference type="AlphaFoldDB" id="A0A068QZF7"/>
<name>A0A068QZF7_9GAMM</name>
<evidence type="ECO:0000313" key="1">
    <source>
        <dbReference type="EMBL" id="CDG20427.1"/>
    </source>
</evidence>
<organism evidence="1 2">
    <name type="scientific">Xenorhabdus poinarii G6</name>
    <dbReference type="NCBI Taxonomy" id="1354304"/>
    <lineage>
        <taxon>Bacteria</taxon>
        <taxon>Pseudomonadati</taxon>
        <taxon>Pseudomonadota</taxon>
        <taxon>Gammaproteobacteria</taxon>
        <taxon>Enterobacterales</taxon>
        <taxon>Morganellaceae</taxon>
        <taxon>Xenorhabdus</taxon>
    </lineage>
</organism>
<gene>
    <name evidence="1" type="ORF">XPG1_0772</name>
</gene>
<accession>A0A068QZF7</accession>